<evidence type="ECO:0000313" key="3">
    <source>
        <dbReference type="Proteomes" id="UP000006512"/>
    </source>
</evidence>
<dbReference type="STRING" id="715226.ABI_15170"/>
<dbReference type="Pfam" id="PF08241">
    <property type="entry name" value="Methyltransf_11"/>
    <property type="match status" value="1"/>
</dbReference>
<dbReference type="HOGENOM" id="CLU_072995_0_0_5"/>
<keyword evidence="3" id="KW-1185">Reference proteome</keyword>
<dbReference type="GO" id="GO:0032259">
    <property type="term" value="P:methylation"/>
    <property type="evidence" value="ECO:0007669"/>
    <property type="project" value="UniProtKB-KW"/>
</dbReference>
<evidence type="ECO:0000259" key="1">
    <source>
        <dbReference type="Pfam" id="PF08241"/>
    </source>
</evidence>
<dbReference type="PROSITE" id="PS00092">
    <property type="entry name" value="N6_MTASE"/>
    <property type="match status" value="1"/>
</dbReference>
<keyword evidence="2" id="KW-0489">Methyltransferase</keyword>
<reference evidence="3" key="1">
    <citation type="submission" date="2011-03" db="EMBL/GenBank/DDBJ databases">
        <title>Draft genome sequence of Brevundimonas diminuta.</title>
        <authorList>
            <person name="Brown P.J.B."/>
            <person name="Buechlein A."/>
            <person name="Hemmerich C."/>
            <person name="Brun Y.V."/>
        </authorList>
    </citation>
    <scope>NUCLEOTIDE SEQUENCE [LARGE SCALE GENOMIC DNA]</scope>
    <source>
        <strain evidence="3">C19</strain>
    </source>
</reference>
<dbReference type="InterPro" id="IPR002052">
    <property type="entry name" value="DNA_methylase_N6_adenine_CS"/>
</dbReference>
<dbReference type="InterPro" id="IPR029063">
    <property type="entry name" value="SAM-dependent_MTases_sf"/>
</dbReference>
<name>F4QJ14_9CAUL</name>
<protein>
    <submittedName>
        <fullName evidence="2">Methyltransferase type 11</fullName>
    </submittedName>
</protein>
<keyword evidence="2" id="KW-0808">Transferase</keyword>
<evidence type="ECO:0000313" key="2">
    <source>
        <dbReference type="EMBL" id="EGF93077.1"/>
    </source>
</evidence>
<dbReference type="GO" id="GO:0008757">
    <property type="term" value="F:S-adenosylmethionine-dependent methyltransferase activity"/>
    <property type="evidence" value="ECO:0007669"/>
    <property type="project" value="InterPro"/>
</dbReference>
<proteinExistence type="predicted"/>
<dbReference type="InterPro" id="IPR013216">
    <property type="entry name" value="Methyltransf_11"/>
</dbReference>
<organism evidence="2 3">
    <name type="scientific">Asticcacaulis biprosthecium C19</name>
    <dbReference type="NCBI Taxonomy" id="715226"/>
    <lineage>
        <taxon>Bacteria</taxon>
        <taxon>Pseudomonadati</taxon>
        <taxon>Pseudomonadota</taxon>
        <taxon>Alphaproteobacteria</taxon>
        <taxon>Caulobacterales</taxon>
        <taxon>Caulobacteraceae</taxon>
        <taxon>Asticcacaulis</taxon>
    </lineage>
</organism>
<dbReference type="RefSeq" id="WP_006272265.1">
    <property type="nucleotide sequence ID" value="NZ_GL883077.1"/>
</dbReference>
<dbReference type="GO" id="GO:0003676">
    <property type="term" value="F:nucleic acid binding"/>
    <property type="evidence" value="ECO:0007669"/>
    <property type="project" value="InterPro"/>
</dbReference>
<dbReference type="SUPFAM" id="SSF53335">
    <property type="entry name" value="S-adenosyl-L-methionine-dependent methyltransferases"/>
    <property type="match status" value="1"/>
</dbReference>
<dbReference type="Gene3D" id="3.40.50.150">
    <property type="entry name" value="Vaccinia Virus protein VP39"/>
    <property type="match status" value="1"/>
</dbReference>
<gene>
    <name evidence="2" type="ORF">ABI_15170</name>
</gene>
<sequence length="250" mass="27068">MKVAPHVIDILRRAEILPNGIRIVEQLERGVYAEVNKALAAAGFKWAKGPKCHQHESEESETALRQLIDTGEVTTAQDIGFFETTGATLDRVIALAHLEPGLSVLEPSAGTGNMVQRILDAGCRVLAVEFLPRNFKQLAMNITGDGLVALCCDFLALDIPDLFDRVVMNPPFAKQVDMDHVLRALAFLRPGGRLVAVMAAGVTFRENRKTQAFREAIAAHDPVFEALPAGSFKASGTDVNTVILTLVKAS</sequence>
<dbReference type="Proteomes" id="UP000006512">
    <property type="component" value="Unassembled WGS sequence"/>
</dbReference>
<dbReference type="OrthoDB" id="9800643at2"/>
<accession>F4QJ14</accession>
<dbReference type="eggNOG" id="COG0827">
    <property type="taxonomic scope" value="Bacteria"/>
</dbReference>
<feature type="domain" description="Methyltransferase type 11" evidence="1">
    <location>
        <begin position="105"/>
        <end position="195"/>
    </location>
</feature>
<dbReference type="PRINTS" id="PR00507">
    <property type="entry name" value="N12N6MTFRASE"/>
</dbReference>
<dbReference type="AlphaFoldDB" id="F4QJ14"/>
<dbReference type="CDD" id="cd02440">
    <property type="entry name" value="AdoMet_MTases"/>
    <property type="match status" value="1"/>
</dbReference>
<dbReference type="EMBL" id="GL883077">
    <property type="protein sequence ID" value="EGF93077.1"/>
    <property type="molecule type" value="Genomic_DNA"/>
</dbReference>